<dbReference type="FunFam" id="1.10.418.10:FF:000010">
    <property type="entry name" value="Plastin-3 isoform 1"/>
    <property type="match status" value="1"/>
</dbReference>
<dbReference type="Proteomes" id="UP000241769">
    <property type="component" value="Unassembled WGS sequence"/>
</dbReference>
<dbReference type="CDD" id="cd21217">
    <property type="entry name" value="CH_PLS_FIM_rpt1"/>
    <property type="match status" value="1"/>
</dbReference>
<evidence type="ECO:0000256" key="5">
    <source>
        <dbReference type="SAM" id="MobiDB-lite"/>
    </source>
</evidence>
<keyword evidence="1" id="KW-0479">Metal-binding</keyword>
<feature type="compositionally biased region" description="Polar residues" evidence="5">
    <location>
        <begin position="840"/>
        <end position="856"/>
    </location>
</feature>
<evidence type="ECO:0000256" key="1">
    <source>
        <dbReference type="ARBA" id="ARBA00022723"/>
    </source>
</evidence>
<dbReference type="PANTHER" id="PTHR19961">
    <property type="entry name" value="FIMBRIN/PLASTIN"/>
    <property type="match status" value="1"/>
</dbReference>
<dbReference type="PANTHER" id="PTHR19961:SF18">
    <property type="entry name" value="FI19014P1"/>
    <property type="match status" value="1"/>
</dbReference>
<proteinExistence type="predicted"/>
<dbReference type="Pfam" id="PF00307">
    <property type="entry name" value="CH"/>
    <property type="match status" value="4"/>
</dbReference>
<dbReference type="InterPro" id="IPR001715">
    <property type="entry name" value="CH_dom"/>
</dbReference>
<keyword evidence="3" id="KW-0106">Calcium</keyword>
<dbReference type="EMBL" id="MDYQ01000029">
    <property type="protein sequence ID" value="PRP86548.1"/>
    <property type="molecule type" value="Genomic_DNA"/>
</dbReference>
<feature type="domain" description="Calponin-homology (CH)" evidence="6">
    <location>
        <begin position="589"/>
        <end position="706"/>
    </location>
</feature>
<dbReference type="InterPro" id="IPR039959">
    <property type="entry name" value="Fimbrin/Plastin"/>
</dbReference>
<dbReference type="GO" id="GO:0032432">
    <property type="term" value="C:actin filament bundle"/>
    <property type="evidence" value="ECO:0007669"/>
    <property type="project" value="TreeGrafter"/>
</dbReference>
<feature type="domain" description="Calponin-homology (CH)" evidence="6">
    <location>
        <begin position="858"/>
        <end position="965"/>
    </location>
</feature>
<dbReference type="SMART" id="SM00033">
    <property type="entry name" value="CH"/>
    <property type="match status" value="4"/>
</dbReference>
<evidence type="ECO:0000256" key="3">
    <source>
        <dbReference type="ARBA" id="ARBA00022837"/>
    </source>
</evidence>
<dbReference type="AlphaFoldDB" id="A0A2P6NRP0"/>
<protein>
    <submittedName>
        <fullName evidence="7">Fimbrin/plastin</fullName>
    </submittedName>
</protein>
<name>A0A2P6NRP0_9EUKA</name>
<feature type="domain" description="Calponin-homology (CH)" evidence="6">
    <location>
        <begin position="734"/>
        <end position="838"/>
    </location>
</feature>
<dbReference type="InParanoid" id="A0A2P6NRP0"/>
<evidence type="ECO:0000259" key="6">
    <source>
        <dbReference type="PROSITE" id="PS50021"/>
    </source>
</evidence>
<feature type="compositionally biased region" description="Pro residues" evidence="5">
    <location>
        <begin position="491"/>
        <end position="502"/>
    </location>
</feature>
<dbReference type="GO" id="GO:0051639">
    <property type="term" value="P:actin filament network formation"/>
    <property type="evidence" value="ECO:0007669"/>
    <property type="project" value="TreeGrafter"/>
</dbReference>
<dbReference type="Pfam" id="PF00106">
    <property type="entry name" value="adh_short"/>
    <property type="match status" value="2"/>
</dbReference>
<dbReference type="PRINTS" id="PR00081">
    <property type="entry name" value="GDHRDH"/>
</dbReference>
<gene>
    <name evidence="7" type="ORF">PROFUN_05186</name>
</gene>
<sequence>MSNKLVIIVTGANKGIGKAIVKNVVKRYPNSSISDGRPLLVYLTARDEQRGKIATEEAKAEIGGYVPPLLYLLYTGTGLSESIEFHQLDTMDHSSIQRFSQTLAKHNGFDILINNAGVASKGAAFDNEIVRTTVGCNYYGTLDLTKALLPLIRPQGRIINVSSMAGKLNTVSPQLAERFRSVKSVQDVTELMAKFSEDVAAGRHTEEGWPSSAYKVSKMGVTALTIALSKVAEAEGRGVKVNCCCPGWVQTDMTSNNPNAPKTPDEGADTPVFLALDDLKDVNGKFWEDRKTNKNNNMGYPRGHHLYDPKTEVVTTTTTYYYAPPPPPQTTTTYTQQTQYYPGYGPGQPAYDPNAAVYSSGGLQYGQQYPPQQAPYQQPYYNDQNYSSQYPPPASTNSRAEDAYAPPPTQPFYTGTHSSDFQGVPNYNENYDQSATQNYNQSATQNYDQSASQFSGLGNHGYDAAPEAQDSSHFSGLGGHAFDGHYGQPQSYPPYDFPPQQQPPYQSQSSQAPPQPAQLPTQPPAPQPVAQPPAPQPASVQTAPAPAQPAPAQPVDVEALQAQLSKATLSVPVEEVVEEVPPMGAEEKRAMMQAIVGYINSRMGNDPLFGRSLPVDSDGQQLFKLATDGVLFNKLLNIVAPGTVDERTINSGNSLNVRQIEENIHLAINSARSLGCDVSKISVASVLRGNQDRVIQLLWSIINNGELSGISLARLPYLSQLLLPGETPDVLESLSPIQLLLRWFNYQLSAAGVGKRVSNFGADVCDSEAYTYLINQISPSQSSDLSLLQSSDRLQRAEAVITKSTKILPGRFIDGQAIVSGNQGANAFFTAQLFRASPSMGQTQQAPVPSGTANSTPEREKKAFVNWANSLGVDPQLTSITKNTLSDGLVLLQLLDKIQPGIVNWSKVHRVNPSKFQQVEHCNYALQLCSTLKGFSIVNISGVEIQGGTEKLSLAVIWQLMRYHVLHFTSRLSLTEESIIRWANEKVASTGRTINITDLKDKSLSTSHFIIDLLTACRPGSIDYTKITMGRTPEQKLQNASYAISCARKLGCPSVFLLPEDIAEVNSNLILTLFASIMQVYGPRS</sequence>
<dbReference type="InterPro" id="IPR001589">
    <property type="entry name" value="Actinin_actin-bd_CS"/>
</dbReference>
<dbReference type="OrthoDB" id="431378at2759"/>
<dbReference type="SUPFAM" id="SSF51735">
    <property type="entry name" value="NAD(P)-binding Rossmann-fold domains"/>
    <property type="match status" value="1"/>
</dbReference>
<comment type="caution">
    <text evidence="7">The sequence shown here is derived from an EMBL/GenBank/DDBJ whole genome shotgun (WGS) entry which is preliminary data.</text>
</comment>
<dbReference type="Gene3D" id="1.10.418.10">
    <property type="entry name" value="Calponin-like domain"/>
    <property type="match status" value="4"/>
</dbReference>
<keyword evidence="2" id="KW-0677">Repeat</keyword>
<feature type="compositionally biased region" description="Polar residues" evidence="5">
    <location>
        <begin position="411"/>
        <end position="456"/>
    </location>
</feature>
<evidence type="ECO:0000313" key="7">
    <source>
        <dbReference type="EMBL" id="PRP86548.1"/>
    </source>
</evidence>
<dbReference type="PROSITE" id="PS50021">
    <property type="entry name" value="CH"/>
    <property type="match status" value="4"/>
</dbReference>
<dbReference type="GO" id="GO:0005737">
    <property type="term" value="C:cytoplasm"/>
    <property type="evidence" value="ECO:0007669"/>
    <property type="project" value="TreeGrafter"/>
</dbReference>
<organism evidence="7 8">
    <name type="scientific">Planoprotostelium fungivorum</name>
    <dbReference type="NCBI Taxonomy" id="1890364"/>
    <lineage>
        <taxon>Eukaryota</taxon>
        <taxon>Amoebozoa</taxon>
        <taxon>Evosea</taxon>
        <taxon>Variosea</taxon>
        <taxon>Cavosteliida</taxon>
        <taxon>Cavosteliaceae</taxon>
        <taxon>Planoprotostelium</taxon>
    </lineage>
</organism>
<reference evidence="7 8" key="1">
    <citation type="journal article" date="2018" name="Genome Biol. Evol.">
        <title>Multiple Roots of Fruiting Body Formation in Amoebozoa.</title>
        <authorList>
            <person name="Hillmann F."/>
            <person name="Forbes G."/>
            <person name="Novohradska S."/>
            <person name="Ferling I."/>
            <person name="Riege K."/>
            <person name="Groth M."/>
            <person name="Westermann M."/>
            <person name="Marz M."/>
            <person name="Spaller T."/>
            <person name="Winckler T."/>
            <person name="Schaap P."/>
            <person name="Glockner G."/>
        </authorList>
    </citation>
    <scope>NUCLEOTIDE SEQUENCE [LARGE SCALE GENOMIC DNA]</scope>
    <source>
        <strain evidence="7 8">Jena</strain>
    </source>
</reference>
<feature type="domain" description="Calponin-homology (CH)" evidence="6">
    <location>
        <begin position="973"/>
        <end position="1082"/>
    </location>
</feature>
<dbReference type="SUPFAM" id="SSF47576">
    <property type="entry name" value="Calponin-homology domain, CH-domain"/>
    <property type="match status" value="1"/>
</dbReference>
<evidence type="ECO:0000313" key="8">
    <source>
        <dbReference type="Proteomes" id="UP000241769"/>
    </source>
</evidence>
<dbReference type="GO" id="GO:0005884">
    <property type="term" value="C:actin filament"/>
    <property type="evidence" value="ECO:0007669"/>
    <property type="project" value="TreeGrafter"/>
</dbReference>
<dbReference type="PRINTS" id="PR00080">
    <property type="entry name" value="SDRFAMILY"/>
</dbReference>
<dbReference type="GO" id="GO:0051015">
    <property type="term" value="F:actin filament binding"/>
    <property type="evidence" value="ECO:0007669"/>
    <property type="project" value="InterPro"/>
</dbReference>
<feature type="compositionally biased region" description="Low complexity" evidence="5">
    <location>
        <begin position="330"/>
        <end position="351"/>
    </location>
</feature>
<evidence type="ECO:0000256" key="4">
    <source>
        <dbReference type="ARBA" id="ARBA00023203"/>
    </source>
</evidence>
<evidence type="ECO:0000256" key="2">
    <source>
        <dbReference type="ARBA" id="ARBA00022737"/>
    </source>
</evidence>
<dbReference type="CDD" id="cd21220">
    <property type="entry name" value="CH_PLS_FIM_rpt4"/>
    <property type="match status" value="1"/>
</dbReference>
<feature type="region of interest" description="Disordered" evidence="5">
    <location>
        <begin position="840"/>
        <end position="859"/>
    </location>
</feature>
<dbReference type="InterPro" id="IPR036872">
    <property type="entry name" value="CH_dom_sf"/>
</dbReference>
<dbReference type="InterPro" id="IPR036291">
    <property type="entry name" value="NAD(P)-bd_dom_sf"/>
</dbReference>
<dbReference type="Gene3D" id="3.40.50.720">
    <property type="entry name" value="NAD(P)-binding Rossmann-like Domain"/>
    <property type="match status" value="1"/>
</dbReference>
<dbReference type="STRING" id="1890364.A0A2P6NRP0"/>
<feature type="compositionally biased region" description="Pro residues" evidence="5">
    <location>
        <begin position="513"/>
        <end position="536"/>
    </location>
</feature>
<feature type="compositionally biased region" description="Low complexity" evidence="5">
    <location>
        <begin position="358"/>
        <end position="389"/>
    </location>
</feature>
<dbReference type="PROSITE" id="PS00020">
    <property type="entry name" value="ACTININ_2"/>
    <property type="match status" value="1"/>
</dbReference>
<accession>A0A2P6NRP0</accession>
<dbReference type="CDD" id="cd21219">
    <property type="entry name" value="CH_PLS_FIM_rpt3"/>
    <property type="match status" value="1"/>
</dbReference>
<dbReference type="InterPro" id="IPR002347">
    <property type="entry name" value="SDR_fam"/>
</dbReference>
<feature type="region of interest" description="Disordered" evidence="5">
    <location>
        <begin position="321"/>
        <end position="554"/>
    </location>
</feature>
<feature type="compositionally biased region" description="Low complexity" evidence="5">
    <location>
        <begin position="503"/>
        <end position="512"/>
    </location>
</feature>
<dbReference type="GO" id="GO:0051017">
    <property type="term" value="P:actin filament bundle assembly"/>
    <property type="evidence" value="ECO:0007669"/>
    <property type="project" value="InterPro"/>
</dbReference>
<keyword evidence="8" id="KW-1185">Reference proteome</keyword>
<dbReference type="GO" id="GO:0046872">
    <property type="term" value="F:metal ion binding"/>
    <property type="evidence" value="ECO:0007669"/>
    <property type="project" value="UniProtKB-KW"/>
</dbReference>
<keyword evidence="4" id="KW-0009">Actin-binding</keyword>